<evidence type="ECO:0000256" key="7">
    <source>
        <dbReference type="SAM" id="MobiDB-lite"/>
    </source>
</evidence>
<dbReference type="InterPro" id="IPR007527">
    <property type="entry name" value="Znf_SWIM"/>
</dbReference>
<organism evidence="9 10">
    <name type="scientific">Acorus gramineus</name>
    <name type="common">Dwarf sweet flag</name>
    <dbReference type="NCBI Taxonomy" id="55184"/>
    <lineage>
        <taxon>Eukaryota</taxon>
        <taxon>Viridiplantae</taxon>
        <taxon>Streptophyta</taxon>
        <taxon>Embryophyta</taxon>
        <taxon>Tracheophyta</taxon>
        <taxon>Spermatophyta</taxon>
        <taxon>Magnoliopsida</taxon>
        <taxon>Liliopsida</taxon>
        <taxon>Acoraceae</taxon>
        <taxon>Acorus</taxon>
    </lineage>
</organism>
<accession>A0AAV9AUH7</accession>
<dbReference type="PANTHER" id="PTHR31669:SF220">
    <property type="entry name" value="PROTEIN FAR1-RELATED SEQUENCE"/>
    <property type="match status" value="1"/>
</dbReference>
<keyword evidence="10" id="KW-1185">Reference proteome</keyword>
<reference evidence="9" key="2">
    <citation type="submission" date="2023-06" db="EMBL/GenBank/DDBJ databases">
        <authorList>
            <person name="Ma L."/>
            <person name="Liu K.-W."/>
            <person name="Li Z."/>
            <person name="Hsiao Y.-Y."/>
            <person name="Qi Y."/>
            <person name="Fu T."/>
            <person name="Tang G."/>
            <person name="Zhang D."/>
            <person name="Sun W.-H."/>
            <person name="Liu D.-K."/>
            <person name="Li Y."/>
            <person name="Chen G.-Z."/>
            <person name="Liu X.-D."/>
            <person name="Liao X.-Y."/>
            <person name="Jiang Y.-T."/>
            <person name="Yu X."/>
            <person name="Hao Y."/>
            <person name="Huang J."/>
            <person name="Zhao X.-W."/>
            <person name="Ke S."/>
            <person name="Chen Y.-Y."/>
            <person name="Wu W.-L."/>
            <person name="Hsu J.-L."/>
            <person name="Lin Y.-F."/>
            <person name="Huang M.-D."/>
            <person name="Li C.-Y."/>
            <person name="Huang L."/>
            <person name="Wang Z.-W."/>
            <person name="Zhao X."/>
            <person name="Zhong W.-Y."/>
            <person name="Peng D.-H."/>
            <person name="Ahmad S."/>
            <person name="Lan S."/>
            <person name="Zhang J.-S."/>
            <person name="Tsai W.-C."/>
            <person name="Van De Peer Y."/>
            <person name="Liu Z.-J."/>
        </authorList>
    </citation>
    <scope>NUCLEOTIDE SEQUENCE</scope>
    <source>
        <strain evidence="9">SCP</strain>
        <tissue evidence="9">Leaves</tissue>
    </source>
</reference>
<dbReference type="AlphaFoldDB" id="A0AAV9AUH7"/>
<feature type="domain" description="SWIM-type" evidence="8">
    <location>
        <begin position="64"/>
        <end position="100"/>
    </location>
</feature>
<comment type="function">
    <text evidence="6">Putative transcription activator involved in regulating light control of development.</text>
</comment>
<evidence type="ECO:0000256" key="3">
    <source>
        <dbReference type="ARBA" id="ARBA00022771"/>
    </source>
</evidence>
<protein>
    <recommendedName>
        <fullName evidence="6">Protein FAR1-RELATED SEQUENCE</fullName>
    </recommendedName>
</protein>
<evidence type="ECO:0000256" key="6">
    <source>
        <dbReference type="RuleBase" id="RU367018"/>
    </source>
</evidence>
<dbReference type="Pfam" id="PF04434">
    <property type="entry name" value="SWIM"/>
    <property type="match status" value="1"/>
</dbReference>
<dbReference type="PANTHER" id="PTHR31669">
    <property type="entry name" value="PROTEIN FAR1-RELATED SEQUENCE 10-RELATED"/>
    <property type="match status" value="1"/>
</dbReference>
<dbReference type="GO" id="GO:0006355">
    <property type="term" value="P:regulation of DNA-templated transcription"/>
    <property type="evidence" value="ECO:0007669"/>
    <property type="project" value="UniProtKB-UniRule"/>
</dbReference>
<dbReference type="EMBL" id="JAUJYN010000007">
    <property type="protein sequence ID" value="KAK1267640.1"/>
    <property type="molecule type" value="Genomic_DNA"/>
</dbReference>
<dbReference type="SMART" id="SM00575">
    <property type="entry name" value="ZnF_PMZ"/>
    <property type="match status" value="1"/>
</dbReference>
<evidence type="ECO:0000256" key="5">
    <source>
        <dbReference type="PROSITE-ProRule" id="PRU00325"/>
    </source>
</evidence>
<evidence type="ECO:0000256" key="2">
    <source>
        <dbReference type="ARBA" id="ARBA00022723"/>
    </source>
</evidence>
<dbReference type="GO" id="GO:0008270">
    <property type="term" value="F:zinc ion binding"/>
    <property type="evidence" value="ECO:0007669"/>
    <property type="project" value="UniProtKB-UniRule"/>
</dbReference>
<keyword evidence="6" id="KW-0539">Nucleus</keyword>
<name>A0AAV9AUH7_ACOGR</name>
<comment type="similarity">
    <text evidence="1 6">Belongs to the FHY3/FAR1 family.</text>
</comment>
<dbReference type="Proteomes" id="UP001179952">
    <property type="component" value="Unassembled WGS sequence"/>
</dbReference>
<keyword evidence="3 5" id="KW-0863">Zinc-finger</keyword>
<dbReference type="GO" id="GO:0005634">
    <property type="term" value="C:nucleus"/>
    <property type="evidence" value="ECO:0007669"/>
    <property type="project" value="UniProtKB-SubCell"/>
</dbReference>
<comment type="subcellular location">
    <subcellularLocation>
        <location evidence="6">Nucleus</location>
    </subcellularLocation>
</comment>
<evidence type="ECO:0000313" key="10">
    <source>
        <dbReference type="Proteomes" id="UP001179952"/>
    </source>
</evidence>
<proteinExistence type="inferred from homology"/>
<evidence type="ECO:0000259" key="8">
    <source>
        <dbReference type="PROSITE" id="PS50966"/>
    </source>
</evidence>
<dbReference type="PROSITE" id="PS50966">
    <property type="entry name" value="ZF_SWIM"/>
    <property type="match status" value="1"/>
</dbReference>
<evidence type="ECO:0000256" key="1">
    <source>
        <dbReference type="ARBA" id="ARBA00005889"/>
    </source>
</evidence>
<gene>
    <name evidence="9" type="ORF">QJS04_geneDACA002702</name>
</gene>
<keyword evidence="2 6" id="KW-0479">Metal-binding</keyword>
<feature type="region of interest" description="Disordered" evidence="7">
    <location>
        <begin position="208"/>
        <end position="230"/>
    </location>
</feature>
<dbReference type="InterPro" id="IPR031052">
    <property type="entry name" value="FHY3/FAR1"/>
</dbReference>
<comment type="caution">
    <text evidence="9">The sequence shown here is derived from an EMBL/GenBank/DDBJ whole genome shotgun (WGS) entry which is preliminary data.</text>
</comment>
<keyword evidence="4 6" id="KW-0862">Zinc</keyword>
<reference evidence="9" key="1">
    <citation type="journal article" date="2023" name="Nat. Commun.">
        <title>Diploid and tetraploid genomes of Acorus and the evolution of monocots.</title>
        <authorList>
            <person name="Ma L."/>
            <person name="Liu K.W."/>
            <person name="Li Z."/>
            <person name="Hsiao Y.Y."/>
            <person name="Qi Y."/>
            <person name="Fu T."/>
            <person name="Tang G.D."/>
            <person name="Zhang D."/>
            <person name="Sun W.H."/>
            <person name="Liu D.K."/>
            <person name="Li Y."/>
            <person name="Chen G.Z."/>
            <person name="Liu X.D."/>
            <person name="Liao X.Y."/>
            <person name="Jiang Y.T."/>
            <person name="Yu X."/>
            <person name="Hao Y."/>
            <person name="Huang J."/>
            <person name="Zhao X.W."/>
            <person name="Ke S."/>
            <person name="Chen Y.Y."/>
            <person name="Wu W.L."/>
            <person name="Hsu J.L."/>
            <person name="Lin Y.F."/>
            <person name="Huang M.D."/>
            <person name="Li C.Y."/>
            <person name="Huang L."/>
            <person name="Wang Z.W."/>
            <person name="Zhao X."/>
            <person name="Zhong W.Y."/>
            <person name="Peng D.H."/>
            <person name="Ahmad S."/>
            <person name="Lan S."/>
            <person name="Zhang J.S."/>
            <person name="Tsai W.C."/>
            <person name="Van de Peer Y."/>
            <person name="Liu Z.J."/>
        </authorList>
    </citation>
    <scope>NUCLEOTIDE SEQUENCE</scope>
    <source>
        <strain evidence="9">SCP</strain>
    </source>
</reference>
<sequence length="230" mass="26423">MSPLKMEEQLSKLYMISMFRKFQDELKQLIQLNHNCIRNLDGLKTYEVIEIVKNNQGENKQLLFEVQFNEATEEVNCICRSFDFQGILCRHALCILQSEFVMELQDRYIMSRWSKDFKRIHSMTATNNIGIIVNIPMGYDHLYNLGLRCVQQIVEMASSFPNSYLFIANLFDEMKAKIVAHISAECEAPISQAEPDNAMVSKLLDPPVAQSKGCPKSKQKVSRCEVAANK</sequence>
<evidence type="ECO:0000256" key="4">
    <source>
        <dbReference type="ARBA" id="ARBA00022833"/>
    </source>
</evidence>
<evidence type="ECO:0000313" key="9">
    <source>
        <dbReference type="EMBL" id="KAK1267640.1"/>
    </source>
</evidence>
<dbReference type="InterPro" id="IPR006564">
    <property type="entry name" value="Znf_PMZ"/>
</dbReference>